<organism evidence="2 3">
    <name type="scientific">Lophiotrema nucula</name>
    <dbReference type="NCBI Taxonomy" id="690887"/>
    <lineage>
        <taxon>Eukaryota</taxon>
        <taxon>Fungi</taxon>
        <taxon>Dikarya</taxon>
        <taxon>Ascomycota</taxon>
        <taxon>Pezizomycotina</taxon>
        <taxon>Dothideomycetes</taxon>
        <taxon>Pleosporomycetidae</taxon>
        <taxon>Pleosporales</taxon>
        <taxon>Lophiotremataceae</taxon>
        <taxon>Lophiotrema</taxon>
    </lineage>
</organism>
<evidence type="ECO:0000313" key="3">
    <source>
        <dbReference type="Proteomes" id="UP000799770"/>
    </source>
</evidence>
<reference evidence="2" key="1">
    <citation type="journal article" date="2020" name="Stud. Mycol.">
        <title>101 Dothideomycetes genomes: a test case for predicting lifestyles and emergence of pathogens.</title>
        <authorList>
            <person name="Haridas S."/>
            <person name="Albert R."/>
            <person name="Binder M."/>
            <person name="Bloem J."/>
            <person name="Labutti K."/>
            <person name="Salamov A."/>
            <person name="Andreopoulos B."/>
            <person name="Baker S."/>
            <person name="Barry K."/>
            <person name="Bills G."/>
            <person name="Bluhm B."/>
            <person name="Cannon C."/>
            <person name="Castanera R."/>
            <person name="Culley D."/>
            <person name="Daum C."/>
            <person name="Ezra D."/>
            <person name="Gonzalez J."/>
            <person name="Henrissat B."/>
            <person name="Kuo A."/>
            <person name="Liang C."/>
            <person name="Lipzen A."/>
            <person name="Lutzoni F."/>
            <person name="Magnuson J."/>
            <person name="Mondo S."/>
            <person name="Nolan M."/>
            <person name="Ohm R."/>
            <person name="Pangilinan J."/>
            <person name="Park H.-J."/>
            <person name="Ramirez L."/>
            <person name="Alfaro M."/>
            <person name="Sun H."/>
            <person name="Tritt A."/>
            <person name="Yoshinaga Y."/>
            <person name="Zwiers L.-H."/>
            <person name="Turgeon B."/>
            <person name="Goodwin S."/>
            <person name="Spatafora J."/>
            <person name="Crous P."/>
            <person name="Grigoriev I."/>
        </authorList>
    </citation>
    <scope>NUCLEOTIDE SEQUENCE</scope>
    <source>
        <strain evidence="2">CBS 627.86</strain>
    </source>
</reference>
<gene>
    <name evidence="2" type="ORF">BDV96DRAFT_692757</name>
</gene>
<proteinExistence type="predicted"/>
<dbReference type="EMBL" id="ML977348">
    <property type="protein sequence ID" value="KAF2108386.1"/>
    <property type="molecule type" value="Genomic_DNA"/>
</dbReference>
<accession>A0A6A5YMM8</accession>
<feature type="transmembrane region" description="Helical" evidence="1">
    <location>
        <begin position="138"/>
        <end position="162"/>
    </location>
</feature>
<evidence type="ECO:0000256" key="1">
    <source>
        <dbReference type="SAM" id="Phobius"/>
    </source>
</evidence>
<evidence type="ECO:0000313" key="2">
    <source>
        <dbReference type="EMBL" id="KAF2108386.1"/>
    </source>
</evidence>
<name>A0A6A5YMM8_9PLEO</name>
<keyword evidence="1" id="KW-0472">Membrane</keyword>
<feature type="transmembrane region" description="Helical" evidence="1">
    <location>
        <begin position="58"/>
        <end position="83"/>
    </location>
</feature>
<keyword evidence="3" id="KW-1185">Reference proteome</keyword>
<dbReference type="Proteomes" id="UP000799770">
    <property type="component" value="Unassembled WGS sequence"/>
</dbReference>
<protein>
    <submittedName>
        <fullName evidence="2">Uncharacterized protein</fullName>
    </submittedName>
</protein>
<keyword evidence="1" id="KW-1133">Transmembrane helix</keyword>
<feature type="transmembrane region" description="Helical" evidence="1">
    <location>
        <begin position="104"/>
        <end position="126"/>
    </location>
</feature>
<keyword evidence="1" id="KW-0812">Transmembrane</keyword>
<dbReference type="OrthoDB" id="3793201at2759"/>
<feature type="transmembrane region" description="Helical" evidence="1">
    <location>
        <begin position="652"/>
        <end position="674"/>
    </location>
</feature>
<feature type="transmembrane region" description="Helical" evidence="1">
    <location>
        <begin position="174"/>
        <end position="198"/>
    </location>
</feature>
<sequence>MRSSRVSARRGPHRRGGRPYLSFFFRAIGLESLNSLWARFKGYAAEPEPKKKVQQKSFWVALQRCGVHLLPSAISLVLITLNLKGYFIGAELAGRPGQTSQDMALLQIVAKIQELLMVASLTAVVVHRVRHDLISGEGVPFGLVAVGSLFNQLSFFWSPGFLGPISSKAKLNATLVTLVLTCGLLAVTAGPAVAVLLLPRQRTWSAGGSTYWINGTANDLWPSEVGLEHYMPELGTVSTSKASCTSANAYTNALCPAGGYSAILNHLSSTWPTWDEWPAHSGNGILIESPQGQMWRYTLVPAVRGNIALDTAAFAAYGPTAWVASRLGADWYGAIFSTPKDGSAVSRYRFYSTMQSTIKTQVPAVRVVCGDPVILKRGERELAFPWIPEFEFASHLLPDGLWQNAQPRQLHTVTFIDGSLDNRTFTRYPRIFSVDLSNLTNTVATTGILFESPWSDEESRKVSGCVVDARWAQGSVFVEYGKPAQASIDSIPKKISLDDPYLGNDVFFPKSGSWRRINVTHDWFQAVNFPLPSEIRDQNLSNATSIEALIMSLNLPLNDSFQIARVEYAITTYFADALARVGSWRILNVTSPMRNNTITPINYNRLNNFETKILRGKESFQRPQVSNESFTEFQMKQTISGYTYLASATTDFLALAVLFLHLLIALGHTVLILVTKRSSGCWDTLPELLAVAQQSSPSETALHNTAVGIYKLATFRQRARLRVSEIDAEHVELQFDADSHPDNLPKVDVFKEYK</sequence>
<dbReference type="AlphaFoldDB" id="A0A6A5YMM8"/>